<feature type="domain" description="HMA" evidence="1">
    <location>
        <begin position="2"/>
        <end position="66"/>
    </location>
</feature>
<dbReference type="SUPFAM" id="SSF55008">
    <property type="entry name" value="HMA, heavy metal-associated domain"/>
    <property type="match status" value="1"/>
</dbReference>
<evidence type="ECO:0000313" key="3">
    <source>
        <dbReference type="Proteomes" id="UP000229749"/>
    </source>
</evidence>
<evidence type="ECO:0000259" key="1">
    <source>
        <dbReference type="PROSITE" id="PS50846"/>
    </source>
</evidence>
<sequence length="68" mass="7666">MTQQTFTIIGMHCTSCAKLCQIIIKKMESVQSVDIKEDGTTNIVSKTHLDLSVINKELEKNGYHIKEV</sequence>
<reference evidence="3" key="1">
    <citation type="submission" date="2017-09" db="EMBL/GenBank/DDBJ databases">
        <title>Depth-based differentiation of microbial function through sediment-hosted aquifers and enrichment of novel symbionts in the deep terrestrial subsurface.</title>
        <authorList>
            <person name="Probst A.J."/>
            <person name="Ladd B."/>
            <person name="Jarett J.K."/>
            <person name="Geller-Mcgrath D.E."/>
            <person name="Sieber C.M.K."/>
            <person name="Emerson J.B."/>
            <person name="Anantharaman K."/>
            <person name="Thomas B.C."/>
            <person name="Malmstrom R."/>
            <person name="Stieglmeier M."/>
            <person name="Klingl A."/>
            <person name="Woyke T."/>
            <person name="Ryan C.M."/>
            <person name="Banfield J.F."/>
        </authorList>
    </citation>
    <scope>NUCLEOTIDE SEQUENCE [LARGE SCALE GENOMIC DNA]</scope>
</reference>
<name>A0A2M7XHP6_9BACT</name>
<dbReference type="InterPro" id="IPR036163">
    <property type="entry name" value="HMA_dom_sf"/>
</dbReference>
<protein>
    <recommendedName>
        <fullName evidence="1">HMA domain-containing protein</fullName>
    </recommendedName>
</protein>
<dbReference type="AlphaFoldDB" id="A0A2M7XHP6"/>
<accession>A0A2M7XHP6</accession>
<dbReference type="GO" id="GO:0046872">
    <property type="term" value="F:metal ion binding"/>
    <property type="evidence" value="ECO:0007669"/>
    <property type="project" value="InterPro"/>
</dbReference>
<organism evidence="2 3">
    <name type="scientific">Candidatus Uhrbacteria bacterium CG_4_9_14_3_um_filter_36_7</name>
    <dbReference type="NCBI Taxonomy" id="1975033"/>
    <lineage>
        <taxon>Bacteria</taxon>
        <taxon>Candidatus Uhriibacteriota</taxon>
    </lineage>
</organism>
<dbReference type="CDD" id="cd00371">
    <property type="entry name" value="HMA"/>
    <property type="match status" value="1"/>
</dbReference>
<dbReference type="InterPro" id="IPR006121">
    <property type="entry name" value="HMA_dom"/>
</dbReference>
<dbReference type="Pfam" id="PF00403">
    <property type="entry name" value="HMA"/>
    <property type="match status" value="1"/>
</dbReference>
<comment type="caution">
    <text evidence="2">The sequence shown here is derived from an EMBL/GenBank/DDBJ whole genome shotgun (WGS) entry which is preliminary data.</text>
</comment>
<gene>
    <name evidence="2" type="ORF">CO172_01500</name>
</gene>
<dbReference type="Proteomes" id="UP000229749">
    <property type="component" value="Unassembled WGS sequence"/>
</dbReference>
<dbReference type="Gene3D" id="3.30.70.100">
    <property type="match status" value="1"/>
</dbReference>
<dbReference type="EMBL" id="PFWS01000022">
    <property type="protein sequence ID" value="PJA47417.1"/>
    <property type="molecule type" value="Genomic_DNA"/>
</dbReference>
<dbReference type="PROSITE" id="PS50846">
    <property type="entry name" value="HMA_2"/>
    <property type="match status" value="1"/>
</dbReference>
<proteinExistence type="predicted"/>
<evidence type="ECO:0000313" key="2">
    <source>
        <dbReference type="EMBL" id="PJA47417.1"/>
    </source>
</evidence>